<dbReference type="InterPro" id="IPR050975">
    <property type="entry name" value="Sleep_regulator"/>
</dbReference>
<accession>W8AHA3</accession>
<dbReference type="AlphaFoldDB" id="W8AHA3"/>
<evidence type="ECO:0000256" key="6">
    <source>
        <dbReference type="ARBA" id="ARBA00023136"/>
    </source>
</evidence>
<evidence type="ECO:0000256" key="4">
    <source>
        <dbReference type="ARBA" id="ARBA00022729"/>
    </source>
</evidence>
<dbReference type="CDD" id="cd00117">
    <property type="entry name" value="TFP"/>
    <property type="match status" value="1"/>
</dbReference>
<dbReference type="PANTHER" id="PTHR33562:SF23">
    <property type="entry name" value="PROTEIN QUIVER"/>
    <property type="match status" value="1"/>
</dbReference>
<proteinExistence type="evidence at transcript level"/>
<feature type="chain" id="PRO_5007736999" evidence="9">
    <location>
        <begin position="31"/>
        <end position="156"/>
    </location>
</feature>
<dbReference type="EMBL" id="GAMC01018681">
    <property type="protein sequence ID" value="JAB87874.1"/>
    <property type="molecule type" value="mRNA"/>
</dbReference>
<evidence type="ECO:0000256" key="2">
    <source>
        <dbReference type="ARBA" id="ARBA00022622"/>
    </source>
</evidence>
<keyword evidence="3" id="KW-0812">Transmembrane</keyword>
<sequence>MAYTKASTSLLISIAVIINIFSTSIPEANALRCHQCNSHLQEDCTVLRLVTPRAPRDDQFLGECESPDMFCRKIVTQIEVTGEHRIIRSCGKLDNKKEKNSYCFDADNEGFKQTICNCFEDGCNAAPPRLGNANHVTMLSATGLCVLVARFLRISA</sequence>
<feature type="signal peptide" evidence="9">
    <location>
        <begin position="1"/>
        <end position="30"/>
    </location>
</feature>
<dbReference type="InterPro" id="IPR031424">
    <property type="entry name" value="QVR-like"/>
</dbReference>
<keyword evidence="4 9" id="KW-0732">Signal</keyword>
<evidence type="ECO:0000313" key="10">
    <source>
        <dbReference type="EMBL" id="JAB87870.1"/>
    </source>
</evidence>
<evidence type="ECO:0000256" key="8">
    <source>
        <dbReference type="ARBA" id="ARBA00023288"/>
    </source>
</evidence>
<evidence type="ECO:0000256" key="5">
    <source>
        <dbReference type="ARBA" id="ARBA00022989"/>
    </source>
</evidence>
<dbReference type="GO" id="GO:0032222">
    <property type="term" value="P:regulation of synaptic transmission, cholinergic"/>
    <property type="evidence" value="ECO:0007669"/>
    <property type="project" value="InterPro"/>
</dbReference>
<organism evidence="10">
    <name type="scientific">Ceratitis capitata</name>
    <name type="common">Mediterranean fruit fly</name>
    <name type="synonym">Tephritis capitata</name>
    <dbReference type="NCBI Taxonomy" id="7213"/>
    <lineage>
        <taxon>Eukaryota</taxon>
        <taxon>Metazoa</taxon>
        <taxon>Ecdysozoa</taxon>
        <taxon>Arthropoda</taxon>
        <taxon>Hexapoda</taxon>
        <taxon>Insecta</taxon>
        <taxon>Pterygota</taxon>
        <taxon>Neoptera</taxon>
        <taxon>Endopterygota</taxon>
        <taxon>Diptera</taxon>
        <taxon>Brachycera</taxon>
        <taxon>Muscomorpha</taxon>
        <taxon>Tephritoidea</taxon>
        <taxon>Tephritidae</taxon>
        <taxon>Ceratitis</taxon>
        <taxon>Ceratitis</taxon>
    </lineage>
</organism>
<reference evidence="10" key="1">
    <citation type="submission" date="2013-07" db="EMBL/GenBank/DDBJ databases">
        <authorList>
            <person name="Geib S."/>
        </authorList>
    </citation>
    <scope>NUCLEOTIDE SEQUENCE</scope>
</reference>
<evidence type="ECO:0000256" key="9">
    <source>
        <dbReference type="SAM" id="SignalP"/>
    </source>
</evidence>
<dbReference type="PANTHER" id="PTHR33562">
    <property type="entry name" value="ATILLA, ISOFORM B-RELATED-RELATED"/>
    <property type="match status" value="1"/>
</dbReference>
<dbReference type="GO" id="GO:0030431">
    <property type="term" value="P:sleep"/>
    <property type="evidence" value="ECO:0007669"/>
    <property type="project" value="InterPro"/>
</dbReference>
<dbReference type="InterPro" id="IPR045860">
    <property type="entry name" value="Snake_toxin-like_sf"/>
</dbReference>
<dbReference type="GO" id="GO:0098552">
    <property type="term" value="C:side of membrane"/>
    <property type="evidence" value="ECO:0007669"/>
    <property type="project" value="UniProtKB-KW"/>
</dbReference>
<keyword evidence="7" id="KW-0325">Glycoprotein</keyword>
<comment type="subcellular location">
    <subcellularLocation>
        <location evidence="1">Membrane</location>
        <topology evidence="1">Lipid-anchor</topology>
        <topology evidence="1">GPI-anchor</topology>
    </subcellularLocation>
</comment>
<keyword evidence="8" id="KW-0449">Lipoprotein</keyword>
<dbReference type="EMBL" id="GAMC01018685">
    <property type="protein sequence ID" value="JAB87870.1"/>
    <property type="molecule type" value="mRNA"/>
</dbReference>
<dbReference type="EMBL" id="GAMC01018683">
    <property type="protein sequence ID" value="JAB87872.1"/>
    <property type="molecule type" value="mRNA"/>
</dbReference>
<dbReference type="Pfam" id="PF17064">
    <property type="entry name" value="QVR"/>
    <property type="match status" value="1"/>
</dbReference>
<keyword evidence="6" id="KW-0472">Membrane</keyword>
<protein>
    <submittedName>
        <fullName evidence="10">Uncharacterized protein</fullName>
    </submittedName>
</protein>
<keyword evidence="5" id="KW-1133">Transmembrane helix</keyword>
<keyword evidence="2" id="KW-0336">GPI-anchor</keyword>
<evidence type="ECO:0000256" key="7">
    <source>
        <dbReference type="ARBA" id="ARBA00023180"/>
    </source>
</evidence>
<dbReference type="OrthoDB" id="6420171at2759"/>
<evidence type="ECO:0000256" key="3">
    <source>
        <dbReference type="ARBA" id="ARBA00022692"/>
    </source>
</evidence>
<dbReference type="SUPFAM" id="SSF57302">
    <property type="entry name" value="Snake toxin-like"/>
    <property type="match status" value="1"/>
</dbReference>
<name>W8AHA3_CERCA</name>
<reference evidence="10" key="2">
    <citation type="journal article" date="2014" name="BMC Genomics">
        <title>A genomic perspective to assessing quality of mass-reared SIT flies used in Mediterranean fruit fly (Ceratitis capitata) eradication in California.</title>
        <authorList>
            <person name="Calla B."/>
            <person name="Hall B."/>
            <person name="Hou S."/>
            <person name="Geib S.M."/>
        </authorList>
    </citation>
    <scope>NUCLEOTIDE SEQUENCE</scope>
</reference>
<evidence type="ECO:0000256" key="1">
    <source>
        <dbReference type="ARBA" id="ARBA00004589"/>
    </source>
</evidence>